<feature type="region of interest" description="Disordered" evidence="1">
    <location>
        <begin position="34"/>
        <end position="76"/>
    </location>
</feature>
<sequence>MPGVNHPAHQSGTMESLDPVLAAMMDDLGIGRVDQLPLDEGRSGARDDHRGHSNSHNSHHGAARNRSAGTAGPAAPGLWSAWNEAIAAGEFNDDDAEAVKGLDDLGGGRIYQNTASQVAANTFKILNHQKKSRGKQSKQTAPSNNVPRNPPPVVRKFASLAPSANLSSTDIVRPKKSPAIVVRDPAGNVVDLKAFIKPPAKAVRNGAPTKAEQTKPTQHPVRTGFASTWSPMNVAEVLQLLPVQDGPDDLRSKVEHVVSNPLIAVQALLVKQGLTPLAGFISVNLELFAFIAYNKSFCKYPVSEWDDYFTENSHVLHLTFKDGESVVRGYEFVLRHEHDVEAVISTLASLRRGKSATPNPTTPTSLLEHATPQGLQTSRVNTSQVGVLVDIDGSEPASTSQVGVLIDVDGSEPISKTSGELTSETAGLLSTLEPWEPTASVDDKGTVSMSSEEVLLMARSLFQFFFFNVAGGNTMTALQLDQTADGVKQGLLAHIISETQANGHSEEVVQDIKNKFDSLFDSEVKQRLAAKQDHTEEQIGNQAKARGHVQYTADELLALRNAAASPPAFENRELVPKPGDRTPCTGIRNQMTQSQVQKSARAIKWVMGETDDPDSGSSKSAQDTGLQNSRWASGAPEIKNVNFFTGPKYEKAWSKLKYLQELPELDPDTKVDVGAEDLTDFYFPMSGVGKPRPGPPSTAQTAADSMLVTARNGSQAVTVTPSQDQMDTLSAGMARLAISPGSEKPVDQPQNPSQSQPKVRGLGASMHSSGTGLSSSGHFNFYLPQSARK</sequence>
<feature type="region of interest" description="Disordered" evidence="1">
    <location>
        <begin position="129"/>
        <end position="154"/>
    </location>
</feature>
<organism evidence="2 3">
    <name type="scientific">Humicola insolens</name>
    <name type="common">Soft-rot fungus</name>
    <dbReference type="NCBI Taxonomy" id="85995"/>
    <lineage>
        <taxon>Eukaryota</taxon>
        <taxon>Fungi</taxon>
        <taxon>Dikarya</taxon>
        <taxon>Ascomycota</taxon>
        <taxon>Pezizomycotina</taxon>
        <taxon>Sordariomycetes</taxon>
        <taxon>Sordariomycetidae</taxon>
        <taxon>Sordariales</taxon>
        <taxon>Chaetomiaceae</taxon>
        <taxon>Mycothermus</taxon>
    </lineage>
</organism>
<dbReference type="EMBL" id="JAZGSY010000212">
    <property type="protein sequence ID" value="KAL1838474.1"/>
    <property type="molecule type" value="Genomic_DNA"/>
</dbReference>
<evidence type="ECO:0000313" key="2">
    <source>
        <dbReference type="EMBL" id="KAL1838474.1"/>
    </source>
</evidence>
<reference evidence="2 3" key="1">
    <citation type="journal article" date="2024" name="Commun. Biol.">
        <title>Comparative genomic analysis of thermophilic fungi reveals convergent evolutionary adaptations and gene losses.</title>
        <authorList>
            <person name="Steindorff A.S."/>
            <person name="Aguilar-Pontes M.V."/>
            <person name="Robinson A.J."/>
            <person name="Andreopoulos B."/>
            <person name="LaButti K."/>
            <person name="Kuo A."/>
            <person name="Mondo S."/>
            <person name="Riley R."/>
            <person name="Otillar R."/>
            <person name="Haridas S."/>
            <person name="Lipzen A."/>
            <person name="Grimwood J."/>
            <person name="Schmutz J."/>
            <person name="Clum A."/>
            <person name="Reid I.D."/>
            <person name="Moisan M.C."/>
            <person name="Butler G."/>
            <person name="Nguyen T.T.M."/>
            <person name="Dewar K."/>
            <person name="Conant G."/>
            <person name="Drula E."/>
            <person name="Henrissat B."/>
            <person name="Hansel C."/>
            <person name="Singer S."/>
            <person name="Hutchinson M.I."/>
            <person name="de Vries R.P."/>
            <person name="Natvig D.O."/>
            <person name="Powell A.J."/>
            <person name="Tsang A."/>
            <person name="Grigoriev I.V."/>
        </authorList>
    </citation>
    <scope>NUCLEOTIDE SEQUENCE [LARGE SCALE GENOMIC DNA]</scope>
    <source>
        <strain evidence="2 3">CBS 620.91</strain>
    </source>
</reference>
<comment type="caution">
    <text evidence="2">The sequence shown here is derived from an EMBL/GenBank/DDBJ whole genome shotgun (WGS) entry which is preliminary data.</text>
</comment>
<name>A0ABR3V9S5_HUMIN</name>
<feature type="region of interest" description="Disordered" evidence="1">
    <location>
        <begin position="570"/>
        <end position="595"/>
    </location>
</feature>
<feature type="compositionally biased region" description="Basic and acidic residues" evidence="1">
    <location>
        <begin position="39"/>
        <end position="51"/>
    </location>
</feature>
<feature type="compositionally biased region" description="Polar residues" evidence="1">
    <location>
        <begin position="748"/>
        <end position="757"/>
    </location>
</feature>
<feature type="region of interest" description="Disordered" evidence="1">
    <location>
        <begin position="739"/>
        <end position="789"/>
    </location>
</feature>
<keyword evidence="3" id="KW-1185">Reference proteome</keyword>
<evidence type="ECO:0000256" key="1">
    <source>
        <dbReference type="SAM" id="MobiDB-lite"/>
    </source>
</evidence>
<evidence type="ECO:0000313" key="3">
    <source>
        <dbReference type="Proteomes" id="UP001583172"/>
    </source>
</evidence>
<feature type="compositionally biased region" description="Basic and acidic residues" evidence="1">
    <location>
        <begin position="570"/>
        <end position="580"/>
    </location>
</feature>
<feature type="compositionally biased region" description="Polar residues" evidence="1">
    <location>
        <begin position="615"/>
        <end position="631"/>
    </location>
</feature>
<feature type="region of interest" description="Disordered" evidence="1">
    <location>
        <begin position="608"/>
        <end position="632"/>
    </location>
</feature>
<dbReference type="Proteomes" id="UP001583172">
    <property type="component" value="Unassembled WGS sequence"/>
</dbReference>
<feature type="compositionally biased region" description="Low complexity" evidence="1">
    <location>
        <begin position="765"/>
        <end position="777"/>
    </location>
</feature>
<protein>
    <submittedName>
        <fullName evidence="2">Uncharacterized protein</fullName>
    </submittedName>
</protein>
<accession>A0ABR3V9S5</accession>
<proteinExistence type="predicted"/>
<gene>
    <name evidence="2" type="ORF">VTJ49DRAFT_2642</name>
</gene>